<keyword evidence="3" id="KW-1185">Reference proteome</keyword>
<sequence>MLERTQKSEHHSEDRHIAILAILFGSAAVLLTLLAVVPEPAAALPFLALILMAQLTRMLGTRLFRDLKD</sequence>
<keyword evidence="1" id="KW-0472">Membrane</keyword>
<proteinExistence type="predicted"/>
<evidence type="ECO:0000256" key="1">
    <source>
        <dbReference type="SAM" id="Phobius"/>
    </source>
</evidence>
<name>A0A0M7AP26_9HYPH</name>
<reference evidence="3" key="1">
    <citation type="submission" date="2015-07" db="EMBL/GenBank/DDBJ databases">
        <authorList>
            <person name="Rodrigo-Torres Lidia"/>
            <person name="Arahal R.David."/>
        </authorList>
    </citation>
    <scope>NUCLEOTIDE SEQUENCE [LARGE SCALE GENOMIC DNA]</scope>
    <source>
        <strain evidence="3">CECT 5112</strain>
    </source>
</reference>
<keyword evidence="1" id="KW-1133">Transmembrane helix</keyword>
<protein>
    <submittedName>
        <fullName evidence="2">Uncharacterized protein</fullName>
    </submittedName>
</protein>
<dbReference type="RefSeq" id="WP_008194487.1">
    <property type="nucleotide sequence ID" value="NZ_CXWD01000029.1"/>
</dbReference>
<organism evidence="2 3">
    <name type="scientific">Roseibium alexandrii</name>
    <dbReference type="NCBI Taxonomy" id="388408"/>
    <lineage>
        <taxon>Bacteria</taxon>
        <taxon>Pseudomonadati</taxon>
        <taxon>Pseudomonadota</taxon>
        <taxon>Alphaproteobacteria</taxon>
        <taxon>Hyphomicrobiales</taxon>
        <taxon>Stappiaceae</taxon>
        <taxon>Roseibium</taxon>
    </lineage>
</organism>
<evidence type="ECO:0000313" key="3">
    <source>
        <dbReference type="Proteomes" id="UP000053235"/>
    </source>
</evidence>
<gene>
    <name evidence="2" type="ORF">LAX5112_04734</name>
</gene>
<feature type="transmembrane region" description="Helical" evidence="1">
    <location>
        <begin position="17"/>
        <end position="36"/>
    </location>
</feature>
<dbReference type="EMBL" id="CXWD01000029">
    <property type="protein sequence ID" value="CTQ76875.1"/>
    <property type="molecule type" value="Genomic_DNA"/>
</dbReference>
<accession>A0A0M7AP26</accession>
<feature type="transmembrane region" description="Helical" evidence="1">
    <location>
        <begin position="42"/>
        <end position="60"/>
    </location>
</feature>
<evidence type="ECO:0000313" key="2">
    <source>
        <dbReference type="EMBL" id="CTQ76875.1"/>
    </source>
</evidence>
<dbReference type="Proteomes" id="UP000053235">
    <property type="component" value="Unassembled WGS sequence"/>
</dbReference>
<keyword evidence="1" id="KW-0812">Transmembrane</keyword>
<dbReference type="AlphaFoldDB" id="A0A0M7AP26"/>